<dbReference type="STRING" id="299467.A0A443RTY9"/>
<dbReference type="VEuPathDB" id="VectorBase:LDEU013392"/>
<dbReference type="Proteomes" id="UP000288716">
    <property type="component" value="Unassembled WGS sequence"/>
</dbReference>
<accession>A0A443RTY9</accession>
<keyword evidence="3" id="KW-1185">Reference proteome</keyword>
<gene>
    <name evidence="2" type="ORF">B4U80_12455</name>
</gene>
<protein>
    <submittedName>
        <fullName evidence="2">Cniwi protein-like protein</fullName>
    </submittedName>
</protein>
<feature type="compositionally biased region" description="Basic residues" evidence="1">
    <location>
        <begin position="1"/>
        <end position="12"/>
    </location>
</feature>
<name>A0A443RTY9_9ACAR</name>
<feature type="compositionally biased region" description="Low complexity" evidence="1">
    <location>
        <begin position="13"/>
        <end position="32"/>
    </location>
</feature>
<organism evidence="2 3">
    <name type="scientific">Leptotrombidium deliense</name>
    <dbReference type="NCBI Taxonomy" id="299467"/>
    <lineage>
        <taxon>Eukaryota</taxon>
        <taxon>Metazoa</taxon>
        <taxon>Ecdysozoa</taxon>
        <taxon>Arthropoda</taxon>
        <taxon>Chelicerata</taxon>
        <taxon>Arachnida</taxon>
        <taxon>Acari</taxon>
        <taxon>Acariformes</taxon>
        <taxon>Trombidiformes</taxon>
        <taxon>Prostigmata</taxon>
        <taxon>Anystina</taxon>
        <taxon>Parasitengona</taxon>
        <taxon>Trombiculoidea</taxon>
        <taxon>Trombiculidae</taxon>
        <taxon>Leptotrombidium</taxon>
    </lineage>
</organism>
<feature type="non-terminal residue" evidence="2">
    <location>
        <position position="241"/>
    </location>
</feature>
<feature type="region of interest" description="Disordered" evidence="1">
    <location>
        <begin position="1"/>
        <end position="54"/>
    </location>
</feature>
<dbReference type="InterPro" id="IPR036085">
    <property type="entry name" value="PAZ_dom_sf"/>
</dbReference>
<dbReference type="Pfam" id="PF23278">
    <property type="entry name" value="Piwi_N"/>
    <property type="match status" value="1"/>
</dbReference>
<dbReference type="OrthoDB" id="445936at2759"/>
<proteinExistence type="predicted"/>
<dbReference type="PANTHER" id="PTHR22891">
    <property type="entry name" value="EUKARYOTIC TRANSLATION INITIATION FACTOR 2C"/>
    <property type="match status" value="1"/>
</dbReference>
<evidence type="ECO:0000256" key="1">
    <source>
        <dbReference type="SAM" id="MobiDB-lite"/>
    </source>
</evidence>
<dbReference type="EMBL" id="NCKV01036568">
    <property type="protein sequence ID" value="RWS18648.1"/>
    <property type="molecule type" value="Genomic_DNA"/>
</dbReference>
<reference evidence="2 3" key="1">
    <citation type="journal article" date="2018" name="Gigascience">
        <title>Genomes of trombidid mites reveal novel predicted allergens and laterally-transferred genes associated with secondary metabolism.</title>
        <authorList>
            <person name="Dong X."/>
            <person name="Chaisiri K."/>
            <person name="Xia D."/>
            <person name="Armstrong S.D."/>
            <person name="Fang Y."/>
            <person name="Donnelly M.J."/>
            <person name="Kadowaki T."/>
            <person name="McGarry J.W."/>
            <person name="Darby A.C."/>
            <person name="Makepeace B.L."/>
        </authorList>
    </citation>
    <scope>NUCLEOTIDE SEQUENCE [LARGE SCALE GENOMIC DNA]</scope>
    <source>
        <strain evidence="2">UoL-UT</strain>
    </source>
</reference>
<dbReference type="AlphaFoldDB" id="A0A443RTY9"/>
<evidence type="ECO:0000313" key="3">
    <source>
        <dbReference type="Proteomes" id="UP000288716"/>
    </source>
</evidence>
<evidence type="ECO:0000313" key="2">
    <source>
        <dbReference type="EMBL" id="RWS18648.1"/>
    </source>
</evidence>
<dbReference type="SUPFAM" id="SSF101690">
    <property type="entry name" value="PAZ domain"/>
    <property type="match status" value="1"/>
</dbReference>
<comment type="caution">
    <text evidence="2">The sequence shown here is derived from an EMBL/GenBank/DDBJ whole genome shotgun (WGS) entry which is preliminary data.</text>
</comment>
<sequence length="241" mass="27330">MEKSLGRARGRGRATAPLQQQSSESSSSSEESPTSDNGNGNGEEAGAAQRGRGGWMWAGETIPKTVIKTSGEGGRIVEVMANYFKLLVPESAKVCRYHVTFEPNIEWTRMRHGLLREHQDLFPTGYVFDGYSNIMSHTKLDEKVTVVTSVRTTDNETIEISIKFTGRIDYDNLEMLRLYNTQMRRNLRHMGHLLVGRHYFSANEQVRTKIPQHRLEIWEGMLTAIHQHDGGILMVCDSLYK</sequence>